<dbReference type="AlphaFoldDB" id="A0ABD3JDS4"/>
<organism evidence="1 2">
    <name type="scientific">Eucalyptus globulus</name>
    <name type="common">Tasmanian blue gum</name>
    <dbReference type="NCBI Taxonomy" id="34317"/>
    <lineage>
        <taxon>Eukaryota</taxon>
        <taxon>Viridiplantae</taxon>
        <taxon>Streptophyta</taxon>
        <taxon>Embryophyta</taxon>
        <taxon>Tracheophyta</taxon>
        <taxon>Spermatophyta</taxon>
        <taxon>Magnoliopsida</taxon>
        <taxon>eudicotyledons</taxon>
        <taxon>Gunneridae</taxon>
        <taxon>Pentapetalae</taxon>
        <taxon>rosids</taxon>
        <taxon>malvids</taxon>
        <taxon>Myrtales</taxon>
        <taxon>Myrtaceae</taxon>
        <taxon>Myrtoideae</taxon>
        <taxon>Eucalypteae</taxon>
        <taxon>Eucalyptus</taxon>
    </lineage>
</organism>
<comment type="caution">
    <text evidence="1">The sequence shown here is derived from an EMBL/GenBank/DDBJ whole genome shotgun (WGS) entry which is preliminary data.</text>
</comment>
<accession>A0ABD3JDS4</accession>
<keyword evidence="2" id="KW-1185">Reference proteome</keyword>
<dbReference type="EMBL" id="JBJKBG010000008">
    <property type="protein sequence ID" value="KAL3726181.1"/>
    <property type="molecule type" value="Genomic_DNA"/>
</dbReference>
<gene>
    <name evidence="1" type="ORF">ACJRO7_031125</name>
</gene>
<reference evidence="1 2" key="1">
    <citation type="submission" date="2024-11" db="EMBL/GenBank/DDBJ databases">
        <title>Chromosome-level genome assembly of Eucalyptus globulus Labill. provides insights into its genome evolution.</title>
        <authorList>
            <person name="Li X."/>
        </authorList>
    </citation>
    <scope>NUCLEOTIDE SEQUENCE [LARGE SCALE GENOMIC DNA]</scope>
    <source>
        <strain evidence="1">CL2024</strain>
        <tissue evidence="1">Fresh tender leaves</tissue>
    </source>
</reference>
<evidence type="ECO:0000313" key="1">
    <source>
        <dbReference type="EMBL" id="KAL3726181.1"/>
    </source>
</evidence>
<evidence type="ECO:0000313" key="2">
    <source>
        <dbReference type="Proteomes" id="UP001634007"/>
    </source>
</evidence>
<proteinExistence type="predicted"/>
<protein>
    <submittedName>
        <fullName evidence="1">Uncharacterized protein</fullName>
    </submittedName>
</protein>
<sequence length="113" mass="12957">MVTVVRTCDDRKNMRDFPDGLNWSVWKNLQKKFSKHSKAIDMARGCRYWPAWTKWMMAEQSSRNIDSARVQDTRALLEVTSELLKPGYRSRNGGGAWRPVEDFAGCLVLAGFG</sequence>
<dbReference type="Proteomes" id="UP001634007">
    <property type="component" value="Unassembled WGS sequence"/>
</dbReference>
<name>A0ABD3JDS4_EUCGL</name>